<dbReference type="STRING" id="623281.SAMN05421747_101500"/>
<evidence type="ECO:0000256" key="2">
    <source>
        <dbReference type="ARBA" id="ARBA00009773"/>
    </source>
</evidence>
<comment type="similarity">
    <text evidence="2">Belongs to the autoinducer-2 exporter (AI-2E) (TC 2.A.86) family.</text>
</comment>
<evidence type="ECO:0000313" key="10">
    <source>
        <dbReference type="Proteomes" id="UP000199577"/>
    </source>
</evidence>
<evidence type="ECO:0000256" key="3">
    <source>
        <dbReference type="ARBA" id="ARBA00022448"/>
    </source>
</evidence>
<dbReference type="OrthoDB" id="9793390at2"/>
<keyword evidence="3" id="KW-0813">Transport</keyword>
<dbReference type="EMBL" id="FOLL01000001">
    <property type="protein sequence ID" value="SFB84917.1"/>
    <property type="molecule type" value="Genomic_DNA"/>
</dbReference>
<reference evidence="9 10" key="1">
    <citation type="submission" date="2016-10" db="EMBL/GenBank/DDBJ databases">
        <authorList>
            <person name="de Groot N.N."/>
        </authorList>
    </citation>
    <scope>NUCLEOTIDE SEQUENCE [LARGE SCALE GENOMIC DNA]</scope>
    <source>
        <strain evidence="9 10">DSM 22900</strain>
    </source>
</reference>
<protein>
    <submittedName>
        <fullName evidence="9">Predicted PurR-regulated permease PerM</fullName>
    </submittedName>
</protein>
<feature type="transmembrane region" description="Helical" evidence="8">
    <location>
        <begin position="154"/>
        <end position="173"/>
    </location>
</feature>
<evidence type="ECO:0000256" key="7">
    <source>
        <dbReference type="ARBA" id="ARBA00023136"/>
    </source>
</evidence>
<feature type="transmembrane region" description="Helical" evidence="8">
    <location>
        <begin position="61"/>
        <end position="89"/>
    </location>
</feature>
<keyword evidence="10" id="KW-1185">Reference proteome</keyword>
<keyword evidence="6 8" id="KW-1133">Transmembrane helix</keyword>
<dbReference type="Pfam" id="PF01594">
    <property type="entry name" value="AI-2E_transport"/>
    <property type="match status" value="1"/>
</dbReference>
<dbReference type="InterPro" id="IPR002549">
    <property type="entry name" value="AI-2E-like"/>
</dbReference>
<keyword evidence="5 8" id="KW-0812">Transmembrane</keyword>
<dbReference type="PANTHER" id="PTHR21716:SF53">
    <property type="entry name" value="PERMEASE PERM-RELATED"/>
    <property type="match status" value="1"/>
</dbReference>
<keyword evidence="7 8" id="KW-0472">Membrane</keyword>
<evidence type="ECO:0000256" key="5">
    <source>
        <dbReference type="ARBA" id="ARBA00022692"/>
    </source>
</evidence>
<accession>A0A1I1ECY9</accession>
<evidence type="ECO:0000256" key="1">
    <source>
        <dbReference type="ARBA" id="ARBA00004651"/>
    </source>
</evidence>
<name>A0A1I1ECY9_9SPHI</name>
<feature type="transmembrane region" description="Helical" evidence="8">
    <location>
        <begin position="314"/>
        <end position="335"/>
    </location>
</feature>
<evidence type="ECO:0000256" key="6">
    <source>
        <dbReference type="ARBA" id="ARBA00022989"/>
    </source>
</evidence>
<feature type="transmembrane region" description="Helical" evidence="8">
    <location>
        <begin position="194"/>
        <end position="220"/>
    </location>
</feature>
<proteinExistence type="inferred from homology"/>
<feature type="transmembrane region" description="Helical" evidence="8">
    <location>
        <begin position="232"/>
        <end position="263"/>
    </location>
</feature>
<evidence type="ECO:0000313" key="9">
    <source>
        <dbReference type="EMBL" id="SFB84917.1"/>
    </source>
</evidence>
<keyword evidence="4" id="KW-1003">Cell membrane</keyword>
<dbReference type="Proteomes" id="UP000199577">
    <property type="component" value="Unassembled WGS sequence"/>
</dbReference>
<organism evidence="9 10">
    <name type="scientific">Parapedobacter composti</name>
    <dbReference type="NCBI Taxonomy" id="623281"/>
    <lineage>
        <taxon>Bacteria</taxon>
        <taxon>Pseudomonadati</taxon>
        <taxon>Bacteroidota</taxon>
        <taxon>Sphingobacteriia</taxon>
        <taxon>Sphingobacteriales</taxon>
        <taxon>Sphingobacteriaceae</taxon>
        <taxon>Parapedobacter</taxon>
    </lineage>
</organism>
<dbReference type="GO" id="GO:0005886">
    <property type="term" value="C:plasma membrane"/>
    <property type="evidence" value="ECO:0007669"/>
    <property type="project" value="UniProtKB-SubCell"/>
</dbReference>
<sequence length="371" mass="39836">MPGGTNGSAATTTRTANIILIITLSIASLYFAASFLIPVVLAGLLAMLLNGASEWLEKLGLGRALSAFIPVLAFIGAITVIGLVLSWQINRLTADFAGMKEQVGAKLEALRAWVSDTFGIAVHEQEKLVKEQGKEASNQAGTWLFTIVNTLADVAVNTVLVVVYTYLLIFYRSHLKKAIIHMVPESKKRDTNRIIHKSIAVSGHYLIGLFAMVACLWVMYGIGFTIIGLQGAILFAMICGLLEIVPFLGNFVGSVIALIAALAQGGDAGMVLGVVAVYVIVQFLQTYILEPLVVGQRVNINPLFTIMGLVAGELLWGIAGMALAIPVVGIIKIICDNVPELKPYGILIGPADSPKGKTHHFQALKRKFERK</sequence>
<feature type="transmembrane region" description="Helical" evidence="8">
    <location>
        <begin position="18"/>
        <end position="49"/>
    </location>
</feature>
<feature type="transmembrane region" description="Helical" evidence="8">
    <location>
        <begin position="270"/>
        <end position="294"/>
    </location>
</feature>
<dbReference type="PANTHER" id="PTHR21716">
    <property type="entry name" value="TRANSMEMBRANE PROTEIN"/>
    <property type="match status" value="1"/>
</dbReference>
<dbReference type="RefSeq" id="WP_090970678.1">
    <property type="nucleotide sequence ID" value="NZ_FOLL01000001.1"/>
</dbReference>
<evidence type="ECO:0000256" key="8">
    <source>
        <dbReference type="SAM" id="Phobius"/>
    </source>
</evidence>
<evidence type="ECO:0000256" key="4">
    <source>
        <dbReference type="ARBA" id="ARBA00022475"/>
    </source>
</evidence>
<gene>
    <name evidence="9" type="ORF">SAMN05421747_101500</name>
</gene>
<comment type="subcellular location">
    <subcellularLocation>
        <location evidence="1">Cell membrane</location>
        <topology evidence="1">Multi-pass membrane protein</topology>
    </subcellularLocation>
</comment>
<dbReference type="AlphaFoldDB" id="A0A1I1ECY9"/>